<evidence type="ECO:0000256" key="5">
    <source>
        <dbReference type="ARBA" id="ARBA00022723"/>
    </source>
</evidence>
<dbReference type="GO" id="GO:0004630">
    <property type="term" value="F:phospholipase D activity"/>
    <property type="evidence" value="ECO:0007669"/>
    <property type="project" value="UniProtKB-EC"/>
</dbReference>
<keyword evidence="9 11" id="KW-0442">Lipid degradation</keyword>
<dbReference type="Pfam" id="PF12357">
    <property type="entry name" value="PLD_C"/>
    <property type="match status" value="1"/>
</dbReference>
<dbReference type="PROSITE" id="PS50004">
    <property type="entry name" value="C2"/>
    <property type="match status" value="1"/>
</dbReference>
<dbReference type="PANTHER" id="PTHR18896:SF169">
    <property type="entry name" value="PHOSPHOLIPASE D"/>
    <property type="match status" value="1"/>
</dbReference>
<evidence type="ECO:0000256" key="4">
    <source>
        <dbReference type="ARBA" id="ARBA00012027"/>
    </source>
</evidence>
<dbReference type="Gene3D" id="3.30.870.10">
    <property type="entry name" value="Endonuclease Chain A"/>
    <property type="match status" value="2"/>
</dbReference>
<keyword evidence="10" id="KW-0443">Lipid metabolism</keyword>
<accession>A0A484N9N9</accession>
<organism evidence="15 16">
    <name type="scientific">Cuscuta campestris</name>
    <dbReference type="NCBI Taxonomy" id="132261"/>
    <lineage>
        <taxon>Eukaryota</taxon>
        <taxon>Viridiplantae</taxon>
        <taxon>Streptophyta</taxon>
        <taxon>Embryophyta</taxon>
        <taxon>Tracheophyta</taxon>
        <taxon>Spermatophyta</taxon>
        <taxon>Magnoliopsida</taxon>
        <taxon>eudicotyledons</taxon>
        <taxon>Gunneridae</taxon>
        <taxon>Pentapetalae</taxon>
        <taxon>asterids</taxon>
        <taxon>lamiids</taxon>
        <taxon>Solanales</taxon>
        <taxon>Convolvulaceae</taxon>
        <taxon>Cuscuteae</taxon>
        <taxon>Cuscuta</taxon>
        <taxon>Cuscuta subgen. Grammica</taxon>
        <taxon>Cuscuta sect. Cleistogrammica</taxon>
    </lineage>
</organism>
<evidence type="ECO:0000256" key="1">
    <source>
        <dbReference type="ARBA" id="ARBA00000798"/>
    </source>
</evidence>
<dbReference type="InterPro" id="IPR011402">
    <property type="entry name" value="PLipase_D_pln"/>
</dbReference>
<evidence type="ECO:0000256" key="9">
    <source>
        <dbReference type="ARBA" id="ARBA00022963"/>
    </source>
</evidence>
<dbReference type="PROSITE" id="PS50035">
    <property type="entry name" value="PLD"/>
    <property type="match status" value="1"/>
</dbReference>
<feature type="region of interest" description="Disordered" evidence="12">
    <location>
        <begin position="445"/>
        <end position="465"/>
    </location>
</feature>
<sequence length="875" mass="98968">MEAQLLHGTLFATIYEVDRIPSGICPTRCCVGFPQIGSDKLYATIDLDKARVGRTQLTRTSKPCFSSAALHKQQNRAPKKKPSNPTWNQDFRIYCAHKVSHVIFTVKYDDPVDATLVGRARLPAAELTAPARKGAAVDRWLPILDRDGNPVRGNSRIHVRLKFLSVEDDEQWSKGISKPGFNGVPDTYFGQRENCRVTLYADAHSLSHEKIGGKLPPGRCWEDIFEAIWNAKHLIYIAGWSIYVKIRLVRDPARHKADGDMILGDLLKRKAGEGVRVLLLVWDDRTSDEFFKKQGVMATHDQETASFFRGSGVRCLLCPRNFSSAVAQGVQASARTTLFTHHQKTVVADYGLLQDDGAEKKEQKRGIVSFLGGIDLCDGRYDTQEHSLFRKLDKDDFHQPNFAGASYRKGGPREPWHDFHCRLEGEAAWDVLYNFEQRWKKAEKNAWQSRTTGTGSQTGRGSGNMNISKFSKFYKGFGNRAQKDVSGMRNRADRKDETAIFSLEELRRFTVPPSSIPANPNDPERWSVQIFRSIDGNDAADFPEDPRVARECGLVTGKSNITDRSIQDAYINAIRRAKNFIYIENQYFVGSSYGWGRDGDIAAGALHLVPKEISLKIASKIAAKERFTAYVVIPMWPEGEPESESVQAILDWQRRTMEMMYTDIAEALKAHDVSADPREYLTFFCLGNREVRESDEYTPPEKPDSGTNYARAQQSRRFMIYVHSKMMIVDDDYIIIGSANINQRSMDGSRDSEIAMGGYQSMHLTHDNQPARGKIFDFRMALWGEHTGRVEDLFSHPEHPKCIQRVNAIAEENWRFYVSDVEPLLEDIPGHLLTYPIQISEDGKVGARPGFENFPDTKARVLGTRSTYLPPILTT</sequence>
<dbReference type="GO" id="GO:0005509">
    <property type="term" value="F:calcium ion binding"/>
    <property type="evidence" value="ECO:0007669"/>
    <property type="project" value="InterPro"/>
</dbReference>
<keyword evidence="8 11" id="KW-0106">Calcium</keyword>
<dbReference type="OrthoDB" id="14911at2759"/>
<dbReference type="Gene3D" id="2.60.40.150">
    <property type="entry name" value="C2 domain"/>
    <property type="match status" value="1"/>
</dbReference>
<dbReference type="SMART" id="SM00155">
    <property type="entry name" value="PLDc"/>
    <property type="match status" value="2"/>
</dbReference>
<evidence type="ECO:0000256" key="8">
    <source>
        <dbReference type="ARBA" id="ARBA00022837"/>
    </source>
</evidence>
<dbReference type="GO" id="GO:0046470">
    <property type="term" value="P:phosphatidylcholine metabolic process"/>
    <property type="evidence" value="ECO:0007669"/>
    <property type="project" value="InterPro"/>
</dbReference>
<dbReference type="Pfam" id="PF00168">
    <property type="entry name" value="C2"/>
    <property type="match status" value="1"/>
</dbReference>
<dbReference type="InterPro" id="IPR000008">
    <property type="entry name" value="C2_dom"/>
</dbReference>
<dbReference type="InterPro" id="IPR015679">
    <property type="entry name" value="PLipase_D_fam"/>
</dbReference>
<keyword evidence="6" id="KW-0677">Repeat</keyword>
<evidence type="ECO:0000256" key="12">
    <source>
        <dbReference type="SAM" id="MobiDB-lite"/>
    </source>
</evidence>
<evidence type="ECO:0000259" key="13">
    <source>
        <dbReference type="PROSITE" id="PS50004"/>
    </source>
</evidence>
<dbReference type="Proteomes" id="UP000595140">
    <property type="component" value="Unassembled WGS sequence"/>
</dbReference>
<name>A0A484N9N9_9ASTE</name>
<evidence type="ECO:0000313" key="15">
    <source>
        <dbReference type="EMBL" id="VFQ97773.1"/>
    </source>
</evidence>
<evidence type="ECO:0000256" key="3">
    <source>
        <dbReference type="ARBA" id="ARBA00010683"/>
    </source>
</evidence>
<dbReference type="EC" id="3.1.4.4" evidence="4 11"/>
<comment type="similarity">
    <text evidence="3 11">Belongs to the phospholipase D family. C2-PLD subfamily.</text>
</comment>
<gene>
    <name evidence="15" type="ORF">CCAM_LOCUS39549</name>
</gene>
<dbReference type="AlphaFoldDB" id="A0A484N9N9"/>
<dbReference type="SUPFAM" id="SSF56024">
    <property type="entry name" value="Phospholipase D/nuclease"/>
    <property type="match status" value="2"/>
</dbReference>
<dbReference type="InterPro" id="IPR035892">
    <property type="entry name" value="C2_domain_sf"/>
</dbReference>
<keyword evidence="7 11" id="KW-0378">Hydrolase</keyword>
<evidence type="ECO:0000256" key="2">
    <source>
        <dbReference type="ARBA" id="ARBA00001913"/>
    </source>
</evidence>
<dbReference type="Pfam" id="PF00614">
    <property type="entry name" value="PLDc"/>
    <property type="match status" value="1"/>
</dbReference>
<evidence type="ECO:0000256" key="7">
    <source>
        <dbReference type="ARBA" id="ARBA00022801"/>
    </source>
</evidence>
<comment type="function">
    <text evidence="11">Hydrolyzes glycerol-phospholipids at the terminal phosphodiesteric bond.</text>
</comment>
<dbReference type="SUPFAM" id="SSF49562">
    <property type="entry name" value="C2 domain (Calcium/lipid-binding domain, CaLB)"/>
    <property type="match status" value="1"/>
</dbReference>
<comment type="cofactor">
    <cofactor evidence="2 11">
        <name>Ca(2+)</name>
        <dbReference type="ChEBI" id="CHEBI:29108"/>
    </cofactor>
</comment>
<keyword evidence="5" id="KW-0479">Metal-binding</keyword>
<evidence type="ECO:0000259" key="14">
    <source>
        <dbReference type="PROSITE" id="PS50035"/>
    </source>
</evidence>
<reference evidence="15 16" key="1">
    <citation type="submission" date="2018-04" db="EMBL/GenBank/DDBJ databases">
        <authorList>
            <person name="Vogel A."/>
        </authorList>
    </citation>
    <scope>NUCLEOTIDE SEQUENCE [LARGE SCALE GENOMIC DNA]</scope>
</reference>
<evidence type="ECO:0000256" key="11">
    <source>
        <dbReference type="PIRNR" id="PIRNR036470"/>
    </source>
</evidence>
<dbReference type="InterPro" id="IPR001736">
    <property type="entry name" value="PLipase_D/transphosphatidylase"/>
</dbReference>
<proteinExistence type="inferred from homology"/>
<dbReference type="PANTHER" id="PTHR18896">
    <property type="entry name" value="PHOSPHOLIPASE D"/>
    <property type="match status" value="1"/>
</dbReference>
<keyword evidence="16" id="KW-1185">Reference proteome</keyword>
<dbReference type="PIRSF" id="PIRSF036470">
    <property type="entry name" value="PLD_plant"/>
    <property type="match status" value="1"/>
</dbReference>
<dbReference type="GO" id="GO:0009395">
    <property type="term" value="P:phospholipid catabolic process"/>
    <property type="evidence" value="ECO:0007669"/>
    <property type="project" value="TreeGrafter"/>
</dbReference>
<dbReference type="CDD" id="cd04015">
    <property type="entry name" value="C2_plant_PLD"/>
    <property type="match status" value="1"/>
</dbReference>
<evidence type="ECO:0000256" key="10">
    <source>
        <dbReference type="ARBA" id="ARBA00023098"/>
    </source>
</evidence>
<evidence type="ECO:0000256" key="6">
    <source>
        <dbReference type="ARBA" id="ARBA00022737"/>
    </source>
</evidence>
<evidence type="ECO:0000313" key="16">
    <source>
        <dbReference type="Proteomes" id="UP000595140"/>
    </source>
</evidence>
<dbReference type="EMBL" id="OOIL02006555">
    <property type="protein sequence ID" value="VFQ97773.1"/>
    <property type="molecule type" value="Genomic_DNA"/>
</dbReference>
<dbReference type="GO" id="GO:0005886">
    <property type="term" value="C:plasma membrane"/>
    <property type="evidence" value="ECO:0007669"/>
    <property type="project" value="TreeGrafter"/>
</dbReference>
<comment type="catalytic activity">
    <reaction evidence="1 11">
        <text>a 1,2-diacyl-sn-glycero-3-phosphocholine + H2O = a 1,2-diacyl-sn-glycero-3-phosphate + choline + H(+)</text>
        <dbReference type="Rhea" id="RHEA:14445"/>
        <dbReference type="ChEBI" id="CHEBI:15354"/>
        <dbReference type="ChEBI" id="CHEBI:15377"/>
        <dbReference type="ChEBI" id="CHEBI:15378"/>
        <dbReference type="ChEBI" id="CHEBI:57643"/>
        <dbReference type="ChEBI" id="CHEBI:58608"/>
        <dbReference type="EC" id="3.1.4.4"/>
    </reaction>
</comment>
<dbReference type="InterPro" id="IPR024632">
    <property type="entry name" value="PLipase_D_C"/>
</dbReference>
<feature type="domain" description="PLD phosphodiesterase" evidence="14">
    <location>
        <begin position="718"/>
        <end position="745"/>
    </location>
</feature>
<protein>
    <recommendedName>
        <fullName evidence="4 11">Phospholipase D</fullName>
        <ecNumber evidence="4 11">3.1.4.4</ecNumber>
    </recommendedName>
</protein>
<feature type="domain" description="C2" evidence="13">
    <location>
        <begin position="1"/>
        <end position="141"/>
    </location>
</feature>